<dbReference type="Pfam" id="PF13619">
    <property type="entry name" value="KTSC"/>
    <property type="match status" value="1"/>
</dbReference>
<organism evidence="2 3">
    <name type="scientific">Gemmata obscuriglobus</name>
    <dbReference type="NCBI Taxonomy" id="114"/>
    <lineage>
        <taxon>Bacteria</taxon>
        <taxon>Pseudomonadati</taxon>
        <taxon>Planctomycetota</taxon>
        <taxon>Planctomycetia</taxon>
        <taxon>Gemmatales</taxon>
        <taxon>Gemmataceae</taxon>
        <taxon>Gemmata</taxon>
    </lineage>
</organism>
<dbReference type="AlphaFoldDB" id="A0A2Z3GW73"/>
<name>A0A2Z3GW73_9BACT</name>
<proteinExistence type="predicted"/>
<feature type="domain" description="KTSC" evidence="1">
    <location>
        <begin position="12"/>
        <end position="66"/>
    </location>
</feature>
<accession>A0A2Z3GW73</accession>
<evidence type="ECO:0000259" key="1">
    <source>
        <dbReference type="Pfam" id="PF13619"/>
    </source>
</evidence>
<dbReference type="EMBL" id="CP025958">
    <property type="protein sequence ID" value="AWM38679.1"/>
    <property type="molecule type" value="Genomic_DNA"/>
</dbReference>
<keyword evidence="3" id="KW-1185">Reference proteome</keyword>
<dbReference type="KEGG" id="gog:C1280_17930"/>
<dbReference type="OrthoDB" id="8450910at2"/>
<evidence type="ECO:0000313" key="2">
    <source>
        <dbReference type="EMBL" id="AWM38679.1"/>
    </source>
</evidence>
<protein>
    <submittedName>
        <fullName evidence="2">KTSC domain-containing protein</fullName>
    </submittedName>
</protein>
<dbReference type="RefSeq" id="WP_010036814.1">
    <property type="nucleotide sequence ID" value="NZ_CP025958.1"/>
</dbReference>
<sequence>MDDSNVSYTAVSSSNVSAVGYDTAFKRLWVKFKSGDVYAYESVPSHVYLDMLRAASVGSYLWRVVRANGTDSLYAYAKVR</sequence>
<dbReference type="InterPro" id="IPR025309">
    <property type="entry name" value="KTSC_dom"/>
</dbReference>
<reference evidence="2 3" key="1">
    <citation type="submission" date="2018-01" db="EMBL/GenBank/DDBJ databases">
        <title>G. obscuriglobus.</title>
        <authorList>
            <person name="Franke J."/>
            <person name="Blomberg W."/>
            <person name="Selmecki A."/>
        </authorList>
    </citation>
    <scope>NUCLEOTIDE SEQUENCE [LARGE SCALE GENOMIC DNA]</scope>
    <source>
        <strain evidence="2 3">DSM 5831</strain>
    </source>
</reference>
<gene>
    <name evidence="2" type="ORF">C1280_17930</name>
</gene>
<dbReference type="Proteomes" id="UP000245802">
    <property type="component" value="Chromosome"/>
</dbReference>
<evidence type="ECO:0000313" key="3">
    <source>
        <dbReference type="Proteomes" id="UP000245802"/>
    </source>
</evidence>